<dbReference type="EMBL" id="JASJQH010001096">
    <property type="protein sequence ID" value="KAK9762090.1"/>
    <property type="molecule type" value="Genomic_DNA"/>
</dbReference>
<sequence>MTKPEESLATAENSRVRDPVVNTPQPQRNVLRSLSERPYYYVILVCLLSIFVSFLVSNPDNSDAKSSAILEPSIVHKRVVAIGDLHGDFESALKVLQLAKLVDAEGSWIGGDDILVQTGDIVDRGPDTLRLYQYFFKLSSDAANRGGQVINLLGNHEIMNFAGDYRYVHPADDLGSSKEPRLSAFNTEGILGSHLLRWNITTIVSDTVFSHADLHPRWAKHGIAKINSIAHKKLYGDEKSNQERNWRWRYFGGLFGDDGPVWYRGFALGEDEAEVCRGIKESLELLKVKRMVVGHTTQRNGKVLTRCNGLYYVIDVGISRAYGNSIAALEINGDLVKPIYPN</sequence>
<reference evidence="4 5" key="1">
    <citation type="submission" date="2023-04" db="EMBL/GenBank/DDBJ databases">
        <title>Genome of Basidiobolus ranarum AG-B5.</title>
        <authorList>
            <person name="Stajich J.E."/>
            <person name="Carter-House D."/>
            <person name="Gryganskyi A."/>
        </authorList>
    </citation>
    <scope>NUCLEOTIDE SEQUENCE [LARGE SCALE GENOMIC DNA]</scope>
    <source>
        <strain evidence="4 5">AG-B5</strain>
    </source>
</reference>
<comment type="caution">
    <text evidence="4">The sequence shown here is derived from an EMBL/GenBank/DDBJ whole genome shotgun (WGS) entry which is preliminary data.</text>
</comment>
<evidence type="ECO:0000259" key="3">
    <source>
        <dbReference type="Pfam" id="PF00149"/>
    </source>
</evidence>
<evidence type="ECO:0000256" key="1">
    <source>
        <dbReference type="SAM" id="MobiDB-lite"/>
    </source>
</evidence>
<dbReference type="SUPFAM" id="SSF56300">
    <property type="entry name" value="Metallo-dependent phosphatases"/>
    <property type="match status" value="1"/>
</dbReference>
<proteinExistence type="predicted"/>
<dbReference type="PANTHER" id="PTHR46546:SF4">
    <property type="entry name" value="SHEWANELLA-LIKE PROTEIN PHOSPHATASE 1"/>
    <property type="match status" value="1"/>
</dbReference>
<dbReference type="InterPro" id="IPR029052">
    <property type="entry name" value="Metallo-depent_PP-like"/>
</dbReference>
<protein>
    <recommendedName>
        <fullName evidence="3">Calcineurin-like phosphoesterase domain-containing protein</fullName>
    </recommendedName>
</protein>
<keyword evidence="2" id="KW-0812">Transmembrane</keyword>
<gene>
    <name evidence="4" type="ORF">K7432_012501</name>
</gene>
<evidence type="ECO:0000313" key="5">
    <source>
        <dbReference type="Proteomes" id="UP001479436"/>
    </source>
</evidence>
<keyword evidence="5" id="KW-1185">Reference proteome</keyword>
<name>A0ABR2WKN9_9FUNG</name>
<accession>A0ABR2WKN9</accession>
<evidence type="ECO:0000256" key="2">
    <source>
        <dbReference type="SAM" id="Phobius"/>
    </source>
</evidence>
<feature type="region of interest" description="Disordered" evidence="1">
    <location>
        <begin position="1"/>
        <end position="22"/>
    </location>
</feature>
<dbReference type="Gene3D" id="3.60.21.10">
    <property type="match status" value="1"/>
</dbReference>
<dbReference type="Pfam" id="PF00149">
    <property type="entry name" value="Metallophos"/>
    <property type="match status" value="1"/>
</dbReference>
<keyword evidence="2" id="KW-1133">Transmembrane helix</keyword>
<keyword evidence="2" id="KW-0472">Membrane</keyword>
<dbReference type="PANTHER" id="PTHR46546">
    <property type="entry name" value="SHEWANELLA-LIKE PROTEIN PHOSPHATASE 1"/>
    <property type="match status" value="1"/>
</dbReference>
<feature type="domain" description="Calcineurin-like phosphoesterase" evidence="3">
    <location>
        <begin position="78"/>
        <end position="296"/>
    </location>
</feature>
<dbReference type="InterPro" id="IPR004843">
    <property type="entry name" value="Calcineurin-like_PHP"/>
</dbReference>
<evidence type="ECO:0000313" key="4">
    <source>
        <dbReference type="EMBL" id="KAK9762090.1"/>
    </source>
</evidence>
<organism evidence="4 5">
    <name type="scientific">Basidiobolus ranarum</name>
    <dbReference type="NCBI Taxonomy" id="34480"/>
    <lineage>
        <taxon>Eukaryota</taxon>
        <taxon>Fungi</taxon>
        <taxon>Fungi incertae sedis</taxon>
        <taxon>Zoopagomycota</taxon>
        <taxon>Entomophthoromycotina</taxon>
        <taxon>Basidiobolomycetes</taxon>
        <taxon>Basidiobolales</taxon>
        <taxon>Basidiobolaceae</taxon>
        <taxon>Basidiobolus</taxon>
    </lineage>
</organism>
<dbReference type="Proteomes" id="UP001479436">
    <property type="component" value="Unassembled WGS sequence"/>
</dbReference>
<feature type="transmembrane region" description="Helical" evidence="2">
    <location>
        <begin position="38"/>
        <end position="56"/>
    </location>
</feature>